<dbReference type="PANTHER" id="PTHR28678">
    <property type="entry name" value="CODANIN-1"/>
    <property type="match status" value="1"/>
</dbReference>
<keyword evidence="4" id="KW-1185">Reference proteome</keyword>
<dbReference type="OrthoDB" id="20982at2759"/>
<name>A0A210QBN6_MIZYE</name>
<evidence type="ECO:0000313" key="3">
    <source>
        <dbReference type="EMBL" id="OWF46147.1"/>
    </source>
</evidence>
<dbReference type="PANTHER" id="PTHR28678:SF1">
    <property type="entry name" value="CODANIN-1"/>
    <property type="match status" value="1"/>
</dbReference>
<dbReference type="InterPro" id="IPR040031">
    <property type="entry name" value="Codanin-1"/>
</dbReference>
<reference evidence="3 4" key="1">
    <citation type="journal article" date="2017" name="Nat. Ecol. Evol.">
        <title>Scallop genome provides insights into evolution of bilaterian karyotype and development.</title>
        <authorList>
            <person name="Wang S."/>
            <person name="Zhang J."/>
            <person name="Jiao W."/>
            <person name="Li J."/>
            <person name="Xun X."/>
            <person name="Sun Y."/>
            <person name="Guo X."/>
            <person name="Huan P."/>
            <person name="Dong B."/>
            <person name="Zhang L."/>
            <person name="Hu X."/>
            <person name="Sun X."/>
            <person name="Wang J."/>
            <person name="Zhao C."/>
            <person name="Wang Y."/>
            <person name="Wang D."/>
            <person name="Huang X."/>
            <person name="Wang R."/>
            <person name="Lv J."/>
            <person name="Li Y."/>
            <person name="Zhang Z."/>
            <person name="Liu B."/>
            <person name="Lu W."/>
            <person name="Hui Y."/>
            <person name="Liang J."/>
            <person name="Zhou Z."/>
            <person name="Hou R."/>
            <person name="Li X."/>
            <person name="Liu Y."/>
            <person name="Li H."/>
            <person name="Ning X."/>
            <person name="Lin Y."/>
            <person name="Zhao L."/>
            <person name="Xing Q."/>
            <person name="Dou J."/>
            <person name="Li Y."/>
            <person name="Mao J."/>
            <person name="Guo H."/>
            <person name="Dou H."/>
            <person name="Li T."/>
            <person name="Mu C."/>
            <person name="Jiang W."/>
            <person name="Fu Q."/>
            <person name="Fu X."/>
            <person name="Miao Y."/>
            <person name="Liu J."/>
            <person name="Yu Q."/>
            <person name="Li R."/>
            <person name="Liao H."/>
            <person name="Li X."/>
            <person name="Kong Y."/>
            <person name="Jiang Z."/>
            <person name="Chourrout D."/>
            <person name="Li R."/>
            <person name="Bao Z."/>
        </authorList>
    </citation>
    <scope>NUCLEOTIDE SEQUENCE [LARGE SCALE GENOMIC DNA]</scope>
    <source>
        <strain evidence="3 4">PY_sf001</strain>
    </source>
</reference>
<feature type="compositionally biased region" description="Polar residues" evidence="1">
    <location>
        <begin position="158"/>
        <end position="170"/>
    </location>
</feature>
<accession>A0A210QBN6</accession>
<dbReference type="STRING" id="6573.A0A210QBN6"/>
<dbReference type="Proteomes" id="UP000242188">
    <property type="component" value="Unassembled WGS sequence"/>
</dbReference>
<feature type="region of interest" description="Disordered" evidence="1">
    <location>
        <begin position="353"/>
        <end position="372"/>
    </location>
</feature>
<feature type="region of interest" description="Disordered" evidence="1">
    <location>
        <begin position="312"/>
        <end position="334"/>
    </location>
</feature>
<dbReference type="GO" id="GO:0005634">
    <property type="term" value="C:nucleus"/>
    <property type="evidence" value="ECO:0007669"/>
    <property type="project" value="TreeGrafter"/>
</dbReference>
<dbReference type="InterPro" id="IPR028171">
    <property type="entry name" value="Codanin-1_C"/>
</dbReference>
<sequence>MAAILEVLLNQEVTPDAVVSWLKNRTDLKRIPKQLKEYSKLDQEFVPFFLNYLRDQTLHLLQSNRSANPSPAKTPSTQKLKKTVHTRREDGGKRVQLFGSSPGDGLEDIRDTSSSVFSPNVSIDSPGVWKNLNTPSSAERSGRGRGHRTPGSRDQRQSPHCGSRQSNATPDSHGHRAKQRFSLGEFIVSPDVDINQNSKKNSPYSGGRKDHSFDNSPSPLPVNGGKRSSGKKRHPANRTDLTKPAPVFSLNSVSDFPPMGGEMEYPIRKPDQKEESVLCTPYMKNSPNFDATPRGNAKPTVITKSRRISFTTLSEESTDSTQMPSRRIKPTPIQGNKAWHHNRMFLDSAQNSKETHTLAGESEGGTDRRGSLIEERELLRQEKAKRLQQGDLSRLSGFSSPGGPMTPTKYLERSNSVLEIAVADPSFVTHQDQLDVLAELYSCCLKENLLPNLAVEIYFVVQLMTSRSADTELVSSTGGLDTIDTNFFCSVHNAVYFAVKVLESQVSFLRCLDRCTLRLLSENQRIASFSETLIDWLTLEHDSGPKPVPAFPKSPIGGVSFQAETDNRKNFPNDCSFHLFKKQRDTFYELLREWEAHHMSSGWSVAAFLGDKIRALINFKTELANHIHFARLFQSQLITMCKGDGSLKPDGDDEGDALLSQLKRTNPEKFKRLQERFIMPLSVGGPCPAPSFPGCQEFFRDFIMAASSPIFNQHLTDTFSAKVMELNEISIASREETPTEQDATDDEEKDRFVSCLMTVRLVAKFLGFVTFLPYQTGSRISDELSAMYISLRSHSIQIDLARCLKTAFFLGQLTLTVPWVVEFLSMMDQIAPNLEPIQIALFVLLYIHQQTWGSGQFTNTCYANLLVITTISWLFENAVIPEGFFFSEIPGEVVSMGTSLDHQTGVSLDRMGFVDQKLYYTCCPYMGEIRTLLVEFSVGSSSKNSTIRKITPISADDRSQPSMTERQTQLHLEENFFHNHPASLRRTVDFVADRTASNYIKRFRSTLLVSSIRESKTRLSDHMETQENSSPTAKAKDKLQSQLLKISQDCVQQVKATSATEVEGYCEKKIDAALTLLLPDEQSRTVVTMATKICLRITMEKIQQWMTKHITTAMYQSELQTELERILKAFMLTQQKSNEAAEAGHPGSNVTLETEGCTDVIAKEHDHSVPSPSDVLIEIKQVVRGVTFGRVVPSEVEIKSVISQVQTVIKKRQDVLPGVYVAYGQLVMDLCLALVQCSPDQWSNNKLDVFFVLWRTDLEKFTPLRGFLCPRVVLQMNNCSNPKLTWSVYSRVLMRLLEEHLLSCVQLSKMCQNTLQAIQDDVTNLGWCMCDVVDHIHGRGLCVSPLTDILDWLLQLAGLDSLLAKRITRTTKLVCQNQPTAIAGPDVQLVCPDPIIAHTSSSVKLVCPDQATEHTDKSGRHKLEDVTVYLPIVHMNQGHNLTCSKSDTSELDVAIKRTEEITLANHSSFISNSVT</sequence>
<comment type="caution">
    <text evidence="3">The sequence shown here is derived from an EMBL/GenBank/DDBJ whole genome shotgun (WGS) entry which is preliminary data.</text>
</comment>
<proteinExistence type="predicted"/>
<feature type="region of interest" description="Disordered" evidence="1">
    <location>
        <begin position="64"/>
        <end position="252"/>
    </location>
</feature>
<evidence type="ECO:0000259" key="2">
    <source>
        <dbReference type="Pfam" id="PF15296"/>
    </source>
</evidence>
<gene>
    <name evidence="3" type="ORF">KP79_PYT10294</name>
</gene>
<feature type="region of interest" description="Disordered" evidence="1">
    <location>
        <begin position="1018"/>
        <end position="1037"/>
    </location>
</feature>
<dbReference type="GO" id="GO:0006325">
    <property type="term" value="P:chromatin organization"/>
    <property type="evidence" value="ECO:0007669"/>
    <property type="project" value="TreeGrafter"/>
</dbReference>
<feature type="compositionally biased region" description="Polar residues" evidence="1">
    <location>
        <begin position="312"/>
        <end position="324"/>
    </location>
</feature>
<feature type="compositionally biased region" description="Polar residues" evidence="1">
    <location>
        <begin position="194"/>
        <end position="204"/>
    </location>
</feature>
<evidence type="ECO:0000313" key="4">
    <source>
        <dbReference type="Proteomes" id="UP000242188"/>
    </source>
</evidence>
<feature type="compositionally biased region" description="Polar residues" evidence="1">
    <location>
        <begin position="64"/>
        <end position="78"/>
    </location>
</feature>
<feature type="domain" description="Codanin-1 C-terminal" evidence="2">
    <location>
        <begin position="909"/>
        <end position="1019"/>
    </location>
</feature>
<dbReference type="Pfam" id="PF15296">
    <property type="entry name" value="Codanin-1_C"/>
    <property type="match status" value="1"/>
</dbReference>
<organism evidence="3 4">
    <name type="scientific">Mizuhopecten yessoensis</name>
    <name type="common">Japanese scallop</name>
    <name type="synonym">Patinopecten yessoensis</name>
    <dbReference type="NCBI Taxonomy" id="6573"/>
    <lineage>
        <taxon>Eukaryota</taxon>
        <taxon>Metazoa</taxon>
        <taxon>Spiralia</taxon>
        <taxon>Lophotrochozoa</taxon>
        <taxon>Mollusca</taxon>
        <taxon>Bivalvia</taxon>
        <taxon>Autobranchia</taxon>
        <taxon>Pteriomorphia</taxon>
        <taxon>Pectinida</taxon>
        <taxon>Pectinoidea</taxon>
        <taxon>Pectinidae</taxon>
        <taxon>Mizuhopecten</taxon>
    </lineage>
</organism>
<dbReference type="EMBL" id="NEDP02004260">
    <property type="protein sequence ID" value="OWF46147.1"/>
    <property type="molecule type" value="Genomic_DNA"/>
</dbReference>
<protein>
    <submittedName>
        <fullName evidence="3">Codanin-1</fullName>
    </submittedName>
</protein>
<evidence type="ECO:0000256" key="1">
    <source>
        <dbReference type="SAM" id="MobiDB-lite"/>
    </source>
</evidence>
<feature type="compositionally biased region" description="Polar residues" evidence="1">
    <location>
        <begin position="112"/>
        <end position="123"/>
    </location>
</feature>